<protein>
    <submittedName>
        <fullName evidence="3">Fibronectin type III domain-containing protein</fullName>
    </submittedName>
</protein>
<gene>
    <name evidence="3" type="ORF">E4633_03845</name>
</gene>
<feature type="domain" description="Fibronectin type-III" evidence="2">
    <location>
        <begin position="64"/>
        <end position="149"/>
    </location>
</feature>
<dbReference type="RefSeq" id="WP_135868934.1">
    <property type="nucleotide sequence ID" value="NZ_SRSC01000001.1"/>
</dbReference>
<dbReference type="AlphaFoldDB" id="A0A4S1CLH3"/>
<comment type="caution">
    <text evidence="3">The sequence shown here is derived from an EMBL/GenBank/DDBJ whole genome shotgun (WGS) entry which is preliminary data.</text>
</comment>
<dbReference type="SMART" id="SM00060">
    <property type="entry name" value="FN3"/>
    <property type="match status" value="1"/>
</dbReference>
<feature type="signal peptide" evidence="1">
    <location>
        <begin position="1"/>
        <end position="26"/>
    </location>
</feature>
<dbReference type="InterPro" id="IPR013783">
    <property type="entry name" value="Ig-like_fold"/>
</dbReference>
<dbReference type="InterPro" id="IPR003961">
    <property type="entry name" value="FN3_dom"/>
</dbReference>
<dbReference type="Proteomes" id="UP000306416">
    <property type="component" value="Unassembled WGS sequence"/>
</dbReference>
<dbReference type="Pfam" id="PF00041">
    <property type="entry name" value="fn3"/>
    <property type="match status" value="1"/>
</dbReference>
<dbReference type="EMBL" id="SRSC01000001">
    <property type="protein sequence ID" value="TGU74607.1"/>
    <property type="molecule type" value="Genomic_DNA"/>
</dbReference>
<name>A0A4S1CLH3_9BACT</name>
<dbReference type="Gene3D" id="2.60.40.10">
    <property type="entry name" value="Immunoglobulins"/>
    <property type="match status" value="1"/>
</dbReference>
<proteinExistence type="predicted"/>
<sequence>MLKENLRRSLFTAVAAAMLMPFPVSAAPALPGDLNLDGEVSITELQSVINAFLKVTPDAVPPTAPTNLSAIASSTTQIKLTWTAATDDVGVTAYKIFRGASQVGTVTGTTFTDTGLAAGSKYSYTVVAYDAFGNQSPATATATAVTEFGTATSKLVGSWYVAYPNGGQAKGPIVINFVDGQRFMMAHDGDVQADPSGTPGMESGTYTWNETTGAFAATVTADTNGQWGFSDSGPLTLALSTDNNTLKVNGQNFATRVLPSGTNALVGGWYRPGPGGSIAITLINDTTFMLAHDGTPDGGGWPGMESGTYTWNPATHVITTNATVDTNGDWGVNSGTGSIAVSDDNKTLLVDGVSFASRIP</sequence>
<organism evidence="3 4">
    <name type="scientific">Geomonas terrae</name>
    <dbReference type="NCBI Taxonomy" id="2562681"/>
    <lineage>
        <taxon>Bacteria</taxon>
        <taxon>Pseudomonadati</taxon>
        <taxon>Thermodesulfobacteriota</taxon>
        <taxon>Desulfuromonadia</taxon>
        <taxon>Geobacterales</taxon>
        <taxon>Geobacteraceae</taxon>
        <taxon>Geomonas</taxon>
    </lineage>
</organism>
<keyword evidence="1" id="KW-0732">Signal</keyword>
<dbReference type="CDD" id="cd00063">
    <property type="entry name" value="FN3"/>
    <property type="match status" value="1"/>
</dbReference>
<keyword evidence="4" id="KW-1185">Reference proteome</keyword>
<evidence type="ECO:0000313" key="4">
    <source>
        <dbReference type="Proteomes" id="UP000306416"/>
    </source>
</evidence>
<dbReference type="InterPro" id="IPR036116">
    <property type="entry name" value="FN3_sf"/>
</dbReference>
<reference evidence="3 4" key="1">
    <citation type="submission" date="2019-04" db="EMBL/GenBank/DDBJ databases">
        <title>Geobacter oryzae sp. nov., ferric-reducing bacteria isolated from paddy soil.</title>
        <authorList>
            <person name="Xu Z."/>
            <person name="Masuda Y."/>
            <person name="Itoh H."/>
            <person name="Senoo K."/>
        </authorList>
    </citation>
    <scope>NUCLEOTIDE SEQUENCE [LARGE SCALE GENOMIC DNA]</scope>
    <source>
        <strain evidence="3 4">Red111</strain>
    </source>
</reference>
<feature type="chain" id="PRO_5020969377" evidence="1">
    <location>
        <begin position="27"/>
        <end position="360"/>
    </location>
</feature>
<evidence type="ECO:0000313" key="3">
    <source>
        <dbReference type="EMBL" id="TGU74607.1"/>
    </source>
</evidence>
<evidence type="ECO:0000259" key="2">
    <source>
        <dbReference type="PROSITE" id="PS50853"/>
    </source>
</evidence>
<dbReference type="PROSITE" id="PS50853">
    <property type="entry name" value="FN3"/>
    <property type="match status" value="1"/>
</dbReference>
<accession>A0A4S1CLH3</accession>
<evidence type="ECO:0000256" key="1">
    <source>
        <dbReference type="SAM" id="SignalP"/>
    </source>
</evidence>
<dbReference type="SUPFAM" id="SSF49265">
    <property type="entry name" value="Fibronectin type III"/>
    <property type="match status" value="1"/>
</dbReference>